<dbReference type="PROSITE" id="PS50158">
    <property type="entry name" value="ZF_CCHC"/>
    <property type="match status" value="1"/>
</dbReference>
<gene>
    <name evidence="3" type="ORF">E3N88_36981</name>
</gene>
<dbReference type="Pfam" id="PF00098">
    <property type="entry name" value="zf-CCHC"/>
    <property type="match status" value="1"/>
</dbReference>
<keyword evidence="1" id="KW-0479">Metal-binding</keyword>
<keyword evidence="1" id="KW-0862">Zinc</keyword>
<dbReference type="Proteomes" id="UP000326396">
    <property type="component" value="Linkage Group LG7"/>
</dbReference>
<evidence type="ECO:0000259" key="2">
    <source>
        <dbReference type="PROSITE" id="PS50158"/>
    </source>
</evidence>
<evidence type="ECO:0000313" key="4">
    <source>
        <dbReference type="Proteomes" id="UP000326396"/>
    </source>
</evidence>
<proteinExistence type="predicted"/>
<feature type="domain" description="CCHC-type" evidence="2">
    <location>
        <begin position="86"/>
        <end position="103"/>
    </location>
</feature>
<reference evidence="3 4" key="1">
    <citation type="submission" date="2019-05" db="EMBL/GenBank/DDBJ databases">
        <title>Mikania micrantha, genome provides insights into the molecular mechanism of rapid growth.</title>
        <authorList>
            <person name="Liu B."/>
        </authorList>
    </citation>
    <scope>NUCLEOTIDE SEQUENCE [LARGE SCALE GENOMIC DNA]</scope>
    <source>
        <strain evidence="3">NLD-2019</strain>
        <tissue evidence="3">Leaf</tissue>
    </source>
</reference>
<sequence>MEQQIKDLQDQLRELTLTIQRHRGFAKYASAWWDNVCRKRALQGKEKVKSWAKMKKLLKNKFLPTFYVHDNFSKLHALKQGSQAPRRCFRCQGLGHIASECPNKRIVTLAEFNRLDNPLYEEEPTEESCQKGKEVVELGPDEGECLVLQRALKGTSNHDPIQQREAIFRTRCTVKENVCSMVIDGYSAVADYT</sequence>
<dbReference type="AlphaFoldDB" id="A0A5N6M5U0"/>
<dbReference type="SMART" id="SM00343">
    <property type="entry name" value="ZnF_C2HC"/>
    <property type="match status" value="1"/>
</dbReference>
<dbReference type="EMBL" id="SZYD01000017">
    <property type="protein sequence ID" value="KAD3069101.1"/>
    <property type="molecule type" value="Genomic_DNA"/>
</dbReference>
<accession>A0A5N6M5U0</accession>
<name>A0A5N6M5U0_9ASTR</name>
<dbReference type="InterPro" id="IPR036875">
    <property type="entry name" value="Znf_CCHC_sf"/>
</dbReference>
<dbReference type="Gene3D" id="4.10.60.10">
    <property type="entry name" value="Zinc finger, CCHC-type"/>
    <property type="match status" value="1"/>
</dbReference>
<evidence type="ECO:0000313" key="3">
    <source>
        <dbReference type="EMBL" id="KAD3069101.1"/>
    </source>
</evidence>
<dbReference type="PANTHER" id="PTHR35046">
    <property type="entry name" value="ZINC KNUCKLE (CCHC-TYPE) FAMILY PROTEIN"/>
    <property type="match status" value="1"/>
</dbReference>
<dbReference type="SUPFAM" id="SSF57756">
    <property type="entry name" value="Retrovirus zinc finger-like domains"/>
    <property type="match status" value="1"/>
</dbReference>
<dbReference type="InterPro" id="IPR001878">
    <property type="entry name" value="Znf_CCHC"/>
</dbReference>
<protein>
    <recommendedName>
        <fullName evidence="2">CCHC-type domain-containing protein</fullName>
    </recommendedName>
</protein>
<dbReference type="OrthoDB" id="1747743at2759"/>
<organism evidence="3 4">
    <name type="scientific">Mikania micrantha</name>
    <name type="common">bitter vine</name>
    <dbReference type="NCBI Taxonomy" id="192012"/>
    <lineage>
        <taxon>Eukaryota</taxon>
        <taxon>Viridiplantae</taxon>
        <taxon>Streptophyta</taxon>
        <taxon>Embryophyta</taxon>
        <taxon>Tracheophyta</taxon>
        <taxon>Spermatophyta</taxon>
        <taxon>Magnoliopsida</taxon>
        <taxon>eudicotyledons</taxon>
        <taxon>Gunneridae</taxon>
        <taxon>Pentapetalae</taxon>
        <taxon>asterids</taxon>
        <taxon>campanulids</taxon>
        <taxon>Asterales</taxon>
        <taxon>Asteraceae</taxon>
        <taxon>Asteroideae</taxon>
        <taxon>Heliantheae alliance</taxon>
        <taxon>Eupatorieae</taxon>
        <taxon>Mikania</taxon>
    </lineage>
</organism>
<comment type="caution">
    <text evidence="3">The sequence shown here is derived from an EMBL/GenBank/DDBJ whole genome shotgun (WGS) entry which is preliminary data.</text>
</comment>
<evidence type="ECO:0000256" key="1">
    <source>
        <dbReference type="PROSITE-ProRule" id="PRU00047"/>
    </source>
</evidence>
<dbReference type="GO" id="GO:0003676">
    <property type="term" value="F:nucleic acid binding"/>
    <property type="evidence" value="ECO:0007669"/>
    <property type="project" value="InterPro"/>
</dbReference>
<keyword evidence="4" id="KW-1185">Reference proteome</keyword>
<dbReference type="GO" id="GO:0008270">
    <property type="term" value="F:zinc ion binding"/>
    <property type="evidence" value="ECO:0007669"/>
    <property type="project" value="UniProtKB-KW"/>
</dbReference>
<keyword evidence="1" id="KW-0863">Zinc-finger</keyword>
<dbReference type="PANTHER" id="PTHR35046:SF26">
    <property type="entry name" value="RNA-DIRECTED DNA POLYMERASE"/>
    <property type="match status" value="1"/>
</dbReference>